<dbReference type="InterPro" id="IPR009057">
    <property type="entry name" value="Homeodomain-like_sf"/>
</dbReference>
<dbReference type="EMBL" id="DXHX01000122">
    <property type="protein sequence ID" value="HIV74980.1"/>
    <property type="molecule type" value="Genomic_DNA"/>
</dbReference>
<dbReference type="SUPFAM" id="SSF46689">
    <property type="entry name" value="Homeodomain-like"/>
    <property type="match status" value="2"/>
</dbReference>
<sequence length="293" mass="34695">MQTRDITLNSLNEEIIPYREPAWLQIIEYMNISKTILGYIPLHWHEELQFTIVKRGTIELRILGEKIIIPEGSGFFINSGIVHEMHAKTENATYICWNIGISLFDKHIHHKYILPFIQETNTPFVILNRSNERHLRIIQAIDSSYDTYNKHENGYELIMTMQYLFCLHELLPEVTLHSNHSHPIYDHRVKIILEYIHTHFQEQIKLETLAELTHLSRAETIRIFKRHVGRTPFKYILDYRLERSIDLLIGTSSTITEVALDSGFTSVSYFIEKFKEGFHMTPRKYREKKAENL</sequence>
<evidence type="ECO:0000256" key="2">
    <source>
        <dbReference type="ARBA" id="ARBA00023125"/>
    </source>
</evidence>
<dbReference type="InterPro" id="IPR014710">
    <property type="entry name" value="RmlC-like_jellyroll"/>
</dbReference>
<dbReference type="GO" id="GO:0043565">
    <property type="term" value="F:sequence-specific DNA binding"/>
    <property type="evidence" value="ECO:0007669"/>
    <property type="project" value="InterPro"/>
</dbReference>
<dbReference type="Pfam" id="PF12833">
    <property type="entry name" value="HTH_18"/>
    <property type="match status" value="1"/>
</dbReference>
<gene>
    <name evidence="5" type="ORF">H9895_07895</name>
</gene>
<name>A0A9D1TK85_9BACI</name>
<dbReference type="Proteomes" id="UP000823937">
    <property type="component" value="Unassembled WGS sequence"/>
</dbReference>
<dbReference type="PANTHER" id="PTHR43280">
    <property type="entry name" value="ARAC-FAMILY TRANSCRIPTIONAL REGULATOR"/>
    <property type="match status" value="1"/>
</dbReference>
<proteinExistence type="predicted"/>
<evidence type="ECO:0000256" key="1">
    <source>
        <dbReference type="ARBA" id="ARBA00023015"/>
    </source>
</evidence>
<dbReference type="Gene3D" id="1.10.10.60">
    <property type="entry name" value="Homeodomain-like"/>
    <property type="match status" value="2"/>
</dbReference>
<reference evidence="5" key="1">
    <citation type="journal article" date="2021" name="PeerJ">
        <title>Extensive microbial diversity within the chicken gut microbiome revealed by metagenomics and culture.</title>
        <authorList>
            <person name="Gilroy R."/>
            <person name="Ravi A."/>
            <person name="Getino M."/>
            <person name="Pursley I."/>
            <person name="Horton D.L."/>
            <person name="Alikhan N.F."/>
            <person name="Baker D."/>
            <person name="Gharbi K."/>
            <person name="Hall N."/>
            <person name="Watson M."/>
            <person name="Adriaenssens E.M."/>
            <person name="Foster-Nyarko E."/>
            <person name="Jarju S."/>
            <person name="Secka A."/>
            <person name="Antonio M."/>
            <person name="Oren A."/>
            <person name="Chaudhuri R.R."/>
            <person name="La Ragione R."/>
            <person name="Hildebrand F."/>
            <person name="Pallen M.J."/>
        </authorList>
    </citation>
    <scope>NUCLEOTIDE SEQUENCE</scope>
    <source>
        <strain evidence="5">CHK169-2315</strain>
    </source>
</reference>
<comment type="caution">
    <text evidence="5">The sequence shown here is derived from an EMBL/GenBank/DDBJ whole genome shotgun (WGS) entry which is preliminary data.</text>
</comment>
<dbReference type="InterPro" id="IPR011051">
    <property type="entry name" value="RmlC_Cupin_sf"/>
</dbReference>
<reference evidence="5" key="2">
    <citation type="submission" date="2021-04" db="EMBL/GenBank/DDBJ databases">
        <authorList>
            <person name="Gilroy R."/>
        </authorList>
    </citation>
    <scope>NUCLEOTIDE SEQUENCE</scope>
    <source>
        <strain evidence="5">CHK169-2315</strain>
    </source>
</reference>
<dbReference type="PRINTS" id="PR00032">
    <property type="entry name" value="HTHARAC"/>
</dbReference>
<dbReference type="PROSITE" id="PS01124">
    <property type="entry name" value="HTH_ARAC_FAMILY_2"/>
    <property type="match status" value="1"/>
</dbReference>
<dbReference type="SUPFAM" id="SSF51182">
    <property type="entry name" value="RmlC-like cupins"/>
    <property type="match status" value="1"/>
</dbReference>
<keyword evidence="1" id="KW-0805">Transcription regulation</keyword>
<dbReference type="AlphaFoldDB" id="A0A9D1TK85"/>
<feature type="domain" description="HTH araC/xylS-type" evidence="4">
    <location>
        <begin position="190"/>
        <end position="288"/>
    </location>
</feature>
<keyword evidence="2" id="KW-0238">DNA-binding</keyword>
<dbReference type="Gene3D" id="2.60.120.10">
    <property type="entry name" value="Jelly Rolls"/>
    <property type="match status" value="1"/>
</dbReference>
<organism evidence="5 6">
    <name type="scientific">Candidatus Pseudogracilibacillus intestinigallinarum</name>
    <dbReference type="NCBI Taxonomy" id="2838742"/>
    <lineage>
        <taxon>Bacteria</taxon>
        <taxon>Bacillati</taxon>
        <taxon>Bacillota</taxon>
        <taxon>Bacilli</taxon>
        <taxon>Bacillales</taxon>
        <taxon>Bacillaceae</taxon>
        <taxon>Pseudogracilibacillus</taxon>
    </lineage>
</organism>
<dbReference type="Pfam" id="PF07883">
    <property type="entry name" value="Cupin_2"/>
    <property type="match status" value="1"/>
</dbReference>
<evidence type="ECO:0000259" key="4">
    <source>
        <dbReference type="PROSITE" id="PS01124"/>
    </source>
</evidence>
<keyword evidence="3" id="KW-0804">Transcription</keyword>
<evidence type="ECO:0000313" key="5">
    <source>
        <dbReference type="EMBL" id="HIV74980.1"/>
    </source>
</evidence>
<dbReference type="InterPro" id="IPR013096">
    <property type="entry name" value="Cupin_2"/>
</dbReference>
<dbReference type="InterPro" id="IPR018060">
    <property type="entry name" value="HTH_AraC"/>
</dbReference>
<dbReference type="SMART" id="SM00342">
    <property type="entry name" value="HTH_ARAC"/>
    <property type="match status" value="1"/>
</dbReference>
<protein>
    <submittedName>
        <fullName evidence="5">AraC family transcriptional regulator</fullName>
    </submittedName>
</protein>
<accession>A0A9D1TK85</accession>
<dbReference type="InterPro" id="IPR020449">
    <property type="entry name" value="Tscrpt_reg_AraC-type_HTH"/>
</dbReference>
<dbReference type="PANTHER" id="PTHR43280:SF28">
    <property type="entry name" value="HTH-TYPE TRANSCRIPTIONAL ACTIVATOR RHAS"/>
    <property type="match status" value="1"/>
</dbReference>
<dbReference type="GO" id="GO:0003700">
    <property type="term" value="F:DNA-binding transcription factor activity"/>
    <property type="evidence" value="ECO:0007669"/>
    <property type="project" value="InterPro"/>
</dbReference>
<evidence type="ECO:0000313" key="6">
    <source>
        <dbReference type="Proteomes" id="UP000823937"/>
    </source>
</evidence>
<evidence type="ECO:0000256" key="3">
    <source>
        <dbReference type="ARBA" id="ARBA00023163"/>
    </source>
</evidence>